<dbReference type="Proteomes" id="UP001189429">
    <property type="component" value="Unassembled WGS sequence"/>
</dbReference>
<evidence type="ECO:0000313" key="2">
    <source>
        <dbReference type="EMBL" id="CAK0883742.1"/>
    </source>
</evidence>
<sequence>AVTAVCGERGAPPWPAGQMGGPAAILHAGGEVLEVHPLRLGQKLILEFLRGAFRGAHEAFVVERDQPVFVAQQFIGDCKSTDEEASEPVEEPTKAFSDQVARVLDPSMDALSSEHVGVAVHLPMGDVVVQTVCEELPAVPLFPVLGKRGLAEDDRDVEDLPEDAVKLEAVKVEAKTVEVAMRRHVDRIQVLNASAGETEKIGRGPKETEKIVKVPMAEYVENIVHVPTGVAQEAEQGVSRSCTASSAGASAAGASESAAAGSEQGEPVHEYEKEVMNEPDDATKVASLSGGGGPSARGPRGWGAAVETNQLARARAAAAAARRRAQRRLEHDELEGAAVFGTAALAAPRVATPQREAMAEAEVPTGLAEDESQRGRRGLCDKIAQACDPFEPGPEEHEAALGRVLEGLGLAVDDFRSEPAAPAGKKRKHRGERRGQMNWG</sequence>
<evidence type="ECO:0000313" key="3">
    <source>
        <dbReference type="Proteomes" id="UP001189429"/>
    </source>
</evidence>
<protein>
    <submittedName>
        <fullName evidence="2">Uncharacterized protein</fullName>
    </submittedName>
</protein>
<comment type="caution">
    <text evidence="2">The sequence shown here is derived from an EMBL/GenBank/DDBJ whole genome shotgun (WGS) entry which is preliminary data.</text>
</comment>
<feature type="region of interest" description="Disordered" evidence="1">
    <location>
        <begin position="283"/>
        <end position="302"/>
    </location>
</feature>
<organism evidence="2 3">
    <name type="scientific">Prorocentrum cordatum</name>
    <dbReference type="NCBI Taxonomy" id="2364126"/>
    <lineage>
        <taxon>Eukaryota</taxon>
        <taxon>Sar</taxon>
        <taxon>Alveolata</taxon>
        <taxon>Dinophyceae</taxon>
        <taxon>Prorocentrales</taxon>
        <taxon>Prorocentraceae</taxon>
        <taxon>Prorocentrum</taxon>
    </lineage>
</organism>
<reference evidence="2" key="1">
    <citation type="submission" date="2023-10" db="EMBL/GenBank/DDBJ databases">
        <authorList>
            <person name="Chen Y."/>
            <person name="Shah S."/>
            <person name="Dougan E. K."/>
            <person name="Thang M."/>
            <person name="Chan C."/>
        </authorList>
    </citation>
    <scope>NUCLEOTIDE SEQUENCE [LARGE SCALE GENOMIC DNA]</scope>
</reference>
<evidence type="ECO:0000256" key="1">
    <source>
        <dbReference type="SAM" id="MobiDB-lite"/>
    </source>
</evidence>
<name>A0ABN9WD89_9DINO</name>
<dbReference type="EMBL" id="CAUYUJ010018457">
    <property type="protein sequence ID" value="CAK0883742.1"/>
    <property type="molecule type" value="Genomic_DNA"/>
</dbReference>
<gene>
    <name evidence="2" type="ORF">PCOR1329_LOCUS65874</name>
</gene>
<feature type="region of interest" description="Disordered" evidence="1">
    <location>
        <begin position="415"/>
        <end position="440"/>
    </location>
</feature>
<accession>A0ABN9WD89</accession>
<feature type="non-terminal residue" evidence="2">
    <location>
        <position position="1"/>
    </location>
</feature>
<keyword evidence="3" id="KW-1185">Reference proteome</keyword>
<proteinExistence type="predicted"/>